<protein>
    <submittedName>
        <fullName evidence="2">Transposase</fullName>
    </submittedName>
</protein>
<reference evidence="2" key="1">
    <citation type="submission" date="2016-11" db="UniProtKB">
        <authorList>
            <consortium name="WormBaseParasite"/>
        </authorList>
    </citation>
    <scope>IDENTIFICATION</scope>
</reference>
<organism evidence="1 2">
    <name type="scientific">Bursaphelenchus xylophilus</name>
    <name type="common">Pinewood nematode worm</name>
    <name type="synonym">Aphelenchoides xylophilus</name>
    <dbReference type="NCBI Taxonomy" id="6326"/>
    <lineage>
        <taxon>Eukaryota</taxon>
        <taxon>Metazoa</taxon>
        <taxon>Ecdysozoa</taxon>
        <taxon>Nematoda</taxon>
        <taxon>Chromadorea</taxon>
        <taxon>Rhabditida</taxon>
        <taxon>Tylenchina</taxon>
        <taxon>Tylenchomorpha</taxon>
        <taxon>Aphelenchoidea</taxon>
        <taxon>Aphelenchoididae</taxon>
        <taxon>Bursaphelenchus</taxon>
    </lineage>
</organism>
<accession>A0A1I7SNJ5</accession>
<dbReference type="AlphaFoldDB" id="A0A1I7SNJ5"/>
<sequence length="36" mass="3929">MTSSTQPELSIEGLIKEKGNNDLVTVEKDEALNEPV</sequence>
<dbReference type="WBParaSite" id="BXY_1463500.1">
    <property type="protein sequence ID" value="BXY_1463500.1"/>
    <property type="gene ID" value="BXY_1463500"/>
</dbReference>
<evidence type="ECO:0000313" key="1">
    <source>
        <dbReference type="Proteomes" id="UP000095284"/>
    </source>
</evidence>
<dbReference type="Proteomes" id="UP000095284">
    <property type="component" value="Unplaced"/>
</dbReference>
<proteinExistence type="predicted"/>
<evidence type="ECO:0000313" key="2">
    <source>
        <dbReference type="WBParaSite" id="BXY_1463500.1"/>
    </source>
</evidence>
<name>A0A1I7SNJ5_BURXY</name>